<keyword evidence="2" id="KW-1133">Transmembrane helix</keyword>
<dbReference type="PANTHER" id="PTHR30576">
    <property type="entry name" value="COLANIC BIOSYNTHESIS UDP-GLUCOSE LIPID CARRIER TRANSFERASE"/>
    <property type="match status" value="1"/>
</dbReference>
<evidence type="ECO:0000313" key="4">
    <source>
        <dbReference type="EMBL" id="RST99568.1"/>
    </source>
</evidence>
<evidence type="ECO:0000256" key="1">
    <source>
        <dbReference type="ARBA" id="ARBA00006464"/>
    </source>
</evidence>
<name>A0A429ZZT6_9ENTE</name>
<organism evidence="4 5">
    <name type="scientific">Vagococcus vulneris</name>
    <dbReference type="NCBI Taxonomy" id="1977869"/>
    <lineage>
        <taxon>Bacteria</taxon>
        <taxon>Bacillati</taxon>
        <taxon>Bacillota</taxon>
        <taxon>Bacilli</taxon>
        <taxon>Lactobacillales</taxon>
        <taxon>Enterococcaceae</taxon>
        <taxon>Vagococcus</taxon>
    </lineage>
</organism>
<dbReference type="AlphaFoldDB" id="A0A429ZZT6"/>
<dbReference type="OrthoDB" id="9808602at2"/>
<comment type="similarity">
    <text evidence="1">Belongs to the bacterial sugar transferase family.</text>
</comment>
<dbReference type="InterPro" id="IPR003362">
    <property type="entry name" value="Bact_transf"/>
</dbReference>
<reference evidence="4 5" key="1">
    <citation type="submission" date="2017-05" db="EMBL/GenBank/DDBJ databases">
        <title>Vagococcus spp. assemblies.</title>
        <authorList>
            <person name="Gulvik C.A."/>
        </authorList>
    </citation>
    <scope>NUCLEOTIDE SEQUENCE [LARGE SCALE GENOMIC DNA]</scope>
    <source>
        <strain evidence="4 5">SS1995</strain>
    </source>
</reference>
<keyword evidence="4" id="KW-0808">Transferase</keyword>
<dbReference type="PANTHER" id="PTHR30576:SF0">
    <property type="entry name" value="UNDECAPRENYL-PHOSPHATE N-ACETYLGALACTOSAMINYL 1-PHOSPHATE TRANSFERASE-RELATED"/>
    <property type="match status" value="1"/>
</dbReference>
<gene>
    <name evidence="4" type="ORF">CBF37_04370</name>
</gene>
<evidence type="ECO:0000313" key="5">
    <source>
        <dbReference type="Proteomes" id="UP000287857"/>
    </source>
</evidence>
<dbReference type="GO" id="GO:0016780">
    <property type="term" value="F:phosphotransferase activity, for other substituted phosphate groups"/>
    <property type="evidence" value="ECO:0007669"/>
    <property type="project" value="TreeGrafter"/>
</dbReference>
<comment type="caution">
    <text evidence="4">The sequence shown here is derived from an EMBL/GenBank/DDBJ whole genome shotgun (WGS) entry which is preliminary data.</text>
</comment>
<keyword evidence="2" id="KW-0812">Transmembrane</keyword>
<evidence type="ECO:0000259" key="3">
    <source>
        <dbReference type="Pfam" id="PF02397"/>
    </source>
</evidence>
<keyword evidence="5" id="KW-1185">Reference proteome</keyword>
<feature type="transmembrane region" description="Helical" evidence="2">
    <location>
        <begin position="21"/>
        <end position="44"/>
    </location>
</feature>
<dbReference type="Proteomes" id="UP000287857">
    <property type="component" value="Unassembled WGS sequence"/>
</dbReference>
<sequence>MESEAIMEKSGYLIAKRICDFFIGIIGFILSLPIILIFCVIIRLESKGSPLYLQKRVGKNGREFTLAKLRSMRMDAEKDGPKWADKEDNRVTKVGSFIRKTRIDELPQFFNLITGDMSLIGPRPERQVFIDEFLEYIPDFNDRLKVKPGITGYAQVNGGYEITPKEKLKLDKIYIENLCFKMDLKVFFDTIRVVITGNGAR</sequence>
<dbReference type="RefSeq" id="WP_125983506.1">
    <property type="nucleotide sequence ID" value="NZ_NGJS01000004.1"/>
</dbReference>
<dbReference type="EMBL" id="NGJS01000004">
    <property type="protein sequence ID" value="RST99568.1"/>
    <property type="molecule type" value="Genomic_DNA"/>
</dbReference>
<proteinExistence type="inferred from homology"/>
<evidence type="ECO:0000256" key="2">
    <source>
        <dbReference type="SAM" id="Phobius"/>
    </source>
</evidence>
<protein>
    <submittedName>
        <fullName evidence="4">UDP-phosphate N-acetylgalactosaminyl-1-phosphate transferase</fullName>
    </submittedName>
</protein>
<feature type="domain" description="Bacterial sugar transferase" evidence="3">
    <location>
        <begin position="16"/>
        <end position="195"/>
    </location>
</feature>
<accession>A0A429ZZT6</accession>
<dbReference type="Pfam" id="PF02397">
    <property type="entry name" value="Bac_transf"/>
    <property type="match status" value="1"/>
</dbReference>
<keyword evidence="2" id="KW-0472">Membrane</keyword>